<dbReference type="PANTHER" id="PTHR10985">
    <property type="entry name" value="BASIC HELIX-LOOP-HELIX TRANSCRIPTION FACTOR, HES-RELATED"/>
    <property type="match status" value="1"/>
</dbReference>
<dbReference type="GO" id="GO:0005634">
    <property type="term" value="C:nucleus"/>
    <property type="evidence" value="ECO:0007669"/>
    <property type="project" value="UniProtKB-SubCell"/>
</dbReference>
<evidence type="ECO:0000259" key="7">
    <source>
        <dbReference type="PROSITE" id="PS50888"/>
    </source>
</evidence>
<keyword evidence="4" id="KW-0804">Transcription</keyword>
<comment type="subcellular location">
    <subcellularLocation>
        <location evidence="1">Nucleus</location>
    </subcellularLocation>
</comment>
<keyword evidence="5" id="KW-0539">Nucleus</keyword>
<keyword evidence="3" id="KW-0805">Transcription regulation</keyword>
<evidence type="ECO:0000313" key="9">
    <source>
        <dbReference type="Proteomes" id="UP001591681"/>
    </source>
</evidence>
<dbReference type="PROSITE" id="PS50888">
    <property type="entry name" value="BHLH"/>
    <property type="match status" value="1"/>
</dbReference>
<feature type="domain" description="BHLH" evidence="7">
    <location>
        <begin position="15"/>
        <end position="71"/>
    </location>
</feature>
<evidence type="ECO:0000256" key="4">
    <source>
        <dbReference type="ARBA" id="ARBA00023163"/>
    </source>
</evidence>
<dbReference type="FunFam" id="4.10.280.10:FF:000077">
    <property type="entry name" value="transcription factor HES-3 isoform X2"/>
    <property type="match status" value="1"/>
</dbReference>
<protein>
    <recommendedName>
        <fullName evidence="7">BHLH domain-containing protein</fullName>
    </recommendedName>
</protein>
<feature type="region of interest" description="Disordered" evidence="6">
    <location>
        <begin position="171"/>
        <end position="202"/>
    </location>
</feature>
<organism evidence="8 9">
    <name type="scientific">Coilia grayii</name>
    <name type="common">Gray's grenadier anchovy</name>
    <dbReference type="NCBI Taxonomy" id="363190"/>
    <lineage>
        <taxon>Eukaryota</taxon>
        <taxon>Metazoa</taxon>
        <taxon>Chordata</taxon>
        <taxon>Craniata</taxon>
        <taxon>Vertebrata</taxon>
        <taxon>Euteleostomi</taxon>
        <taxon>Actinopterygii</taxon>
        <taxon>Neopterygii</taxon>
        <taxon>Teleostei</taxon>
        <taxon>Clupei</taxon>
        <taxon>Clupeiformes</taxon>
        <taxon>Clupeoidei</taxon>
        <taxon>Engraulidae</taxon>
        <taxon>Coilinae</taxon>
        <taxon>Coilia</taxon>
    </lineage>
</organism>
<dbReference type="Gene3D" id="4.10.280.10">
    <property type="entry name" value="Helix-loop-helix DNA-binding domain"/>
    <property type="match status" value="1"/>
</dbReference>
<dbReference type="SMART" id="SM00353">
    <property type="entry name" value="HLH"/>
    <property type="match status" value="1"/>
</dbReference>
<dbReference type="InterPro" id="IPR036638">
    <property type="entry name" value="HLH_DNA-bd_sf"/>
</dbReference>
<sequence>MVAAANAEKLKVFSGKKVSKPLMEKKRRARINKCLDQLRTLLETCYSNNIRKRKLEKADILELTVRHLRHLQKNHSGMSMNSDFAEYQAGFRSCLAGVNQYLLMTDIGRSNRSDMLTQLSSRLPRSDAHNENSSTLDSDLQNGKSADVGAQRLTTNMAVQASPAAVSSCIRRPNANRNHGNPAKTITSNGKDKDSFPGASQAGVIAPKRLKEDCSTDYSSRGSYSTEGQCNVKHITPPCDPYWRPW</sequence>
<evidence type="ECO:0000256" key="5">
    <source>
        <dbReference type="ARBA" id="ARBA00023242"/>
    </source>
</evidence>
<dbReference type="Pfam" id="PF00010">
    <property type="entry name" value="HLH"/>
    <property type="match status" value="1"/>
</dbReference>
<feature type="compositionally biased region" description="Polar residues" evidence="6">
    <location>
        <begin position="175"/>
        <end position="189"/>
    </location>
</feature>
<evidence type="ECO:0000313" key="8">
    <source>
        <dbReference type="EMBL" id="KAL2103497.1"/>
    </source>
</evidence>
<keyword evidence="2" id="KW-0678">Repressor</keyword>
<dbReference type="SUPFAM" id="SSF47459">
    <property type="entry name" value="HLH, helix-loop-helix DNA-binding domain"/>
    <property type="match status" value="1"/>
</dbReference>
<evidence type="ECO:0000256" key="1">
    <source>
        <dbReference type="ARBA" id="ARBA00004123"/>
    </source>
</evidence>
<comment type="caution">
    <text evidence="8">The sequence shown here is derived from an EMBL/GenBank/DDBJ whole genome shotgun (WGS) entry which is preliminary data.</text>
</comment>
<dbReference type="EMBL" id="JBHFQA010000001">
    <property type="protein sequence ID" value="KAL2103497.1"/>
    <property type="molecule type" value="Genomic_DNA"/>
</dbReference>
<accession>A0ABD1KWH1</accession>
<gene>
    <name evidence="8" type="ORF">ACEWY4_000365</name>
</gene>
<evidence type="ECO:0000256" key="2">
    <source>
        <dbReference type="ARBA" id="ARBA00022491"/>
    </source>
</evidence>
<feature type="compositionally biased region" description="Polar residues" evidence="6">
    <location>
        <begin position="131"/>
        <end position="143"/>
    </location>
</feature>
<reference evidence="8 9" key="1">
    <citation type="submission" date="2024-09" db="EMBL/GenBank/DDBJ databases">
        <title>A chromosome-level genome assembly of Gray's grenadier anchovy, Coilia grayii.</title>
        <authorList>
            <person name="Fu Z."/>
        </authorList>
    </citation>
    <scope>NUCLEOTIDE SEQUENCE [LARGE SCALE GENOMIC DNA]</scope>
    <source>
        <strain evidence="8">G4</strain>
        <tissue evidence="8">Muscle</tissue>
    </source>
</reference>
<proteinExistence type="predicted"/>
<keyword evidence="9" id="KW-1185">Reference proteome</keyword>
<evidence type="ECO:0000256" key="6">
    <source>
        <dbReference type="SAM" id="MobiDB-lite"/>
    </source>
</evidence>
<dbReference type="Proteomes" id="UP001591681">
    <property type="component" value="Unassembled WGS sequence"/>
</dbReference>
<feature type="region of interest" description="Disordered" evidence="6">
    <location>
        <begin position="122"/>
        <end position="143"/>
    </location>
</feature>
<evidence type="ECO:0000256" key="3">
    <source>
        <dbReference type="ARBA" id="ARBA00023015"/>
    </source>
</evidence>
<name>A0ABD1KWH1_9TELE</name>
<dbReference type="InterPro" id="IPR011598">
    <property type="entry name" value="bHLH_dom"/>
</dbReference>
<dbReference type="AlphaFoldDB" id="A0ABD1KWH1"/>
<dbReference type="InterPro" id="IPR050370">
    <property type="entry name" value="HES_HEY"/>
</dbReference>